<dbReference type="AlphaFoldDB" id="A0A0J6GKT4"/>
<dbReference type="STRING" id="47884.SAMN04490203_4002"/>
<gene>
    <name evidence="4" type="ORF">SAMN04490203_4002</name>
    <name evidence="3" type="ORF">TU78_20845</name>
</gene>
<evidence type="ECO:0000313" key="3">
    <source>
        <dbReference type="EMBL" id="KMM82729.1"/>
    </source>
</evidence>
<accession>A0A0J6GKT4</accession>
<evidence type="ECO:0000313" key="6">
    <source>
        <dbReference type="Proteomes" id="UP000183155"/>
    </source>
</evidence>
<sequence length="279" mass="32064">MNEIQELKNRREQTILEKETLERELAPYAAALEDYEVLQSLESNLRYEITDKKREVGYRERDIDTLDKKIHRRETLANHQNLMAGYIEAITTWKADEEELNQKRNSISTRLEQVRQQAHEDMTKARQAETKAATAYAQAVAWGDVEGEKKANDDAQKAAKHLTSASEHHRRQQLIITALEQEIVTIDQHISEAQKTRADIENQASYLANTVLEEKWNAAAIALLEVGGKLWAARRLIDRDPIALTNLKIPEQGENYGPWGWTDLSDLSYQHSFEDVLAM</sequence>
<dbReference type="EMBL" id="JYLA01000010">
    <property type="protein sequence ID" value="KMM82729.1"/>
    <property type="molecule type" value="Genomic_DNA"/>
</dbReference>
<dbReference type="Proteomes" id="UP000183155">
    <property type="component" value="Unassembled WGS sequence"/>
</dbReference>
<protein>
    <submittedName>
        <fullName evidence="3">Chromosome segregation protein SMC</fullName>
    </submittedName>
</protein>
<dbReference type="PATRIC" id="fig|47884.3.peg.87"/>
<evidence type="ECO:0000256" key="2">
    <source>
        <dbReference type="SAM" id="MobiDB-lite"/>
    </source>
</evidence>
<dbReference type="OrthoDB" id="7030741at2"/>
<keyword evidence="1" id="KW-0175">Coiled coil</keyword>
<name>A0A0J6GKT4_PSETA</name>
<feature type="region of interest" description="Disordered" evidence="2">
    <location>
        <begin position="147"/>
        <end position="166"/>
    </location>
</feature>
<keyword evidence="6" id="KW-1185">Reference proteome</keyword>
<feature type="coiled-coil region" evidence="1">
    <location>
        <begin position="97"/>
        <end position="131"/>
    </location>
</feature>
<comment type="caution">
    <text evidence="3">The sequence shown here is derived from an EMBL/GenBank/DDBJ whole genome shotgun (WGS) entry which is preliminary data.</text>
</comment>
<organism evidence="3 5">
    <name type="scientific">Pseudomonas taetrolens</name>
    <dbReference type="NCBI Taxonomy" id="47884"/>
    <lineage>
        <taxon>Bacteria</taxon>
        <taxon>Pseudomonadati</taxon>
        <taxon>Pseudomonadota</taxon>
        <taxon>Gammaproteobacteria</taxon>
        <taxon>Pseudomonadales</taxon>
        <taxon>Pseudomonadaceae</taxon>
        <taxon>Pseudomonas</taxon>
    </lineage>
</organism>
<evidence type="ECO:0000313" key="5">
    <source>
        <dbReference type="Proteomes" id="UP000036395"/>
    </source>
</evidence>
<evidence type="ECO:0000256" key="1">
    <source>
        <dbReference type="SAM" id="Coils"/>
    </source>
</evidence>
<dbReference type="EMBL" id="FNRS01000001">
    <property type="protein sequence ID" value="SED17965.1"/>
    <property type="molecule type" value="Genomic_DNA"/>
</dbReference>
<proteinExistence type="predicted"/>
<feature type="compositionally biased region" description="Basic and acidic residues" evidence="2">
    <location>
        <begin position="147"/>
        <end position="157"/>
    </location>
</feature>
<reference evidence="4 6" key="2">
    <citation type="submission" date="2016-10" db="EMBL/GenBank/DDBJ databases">
        <authorList>
            <person name="Varghese N."/>
            <person name="Submissions S."/>
        </authorList>
    </citation>
    <scope>NUCLEOTIDE SEQUENCE [LARGE SCALE GENOMIC DNA]</scope>
    <source>
        <strain evidence="4 6">BS3652</strain>
    </source>
</reference>
<reference evidence="3 5" key="1">
    <citation type="submission" date="2015-02" db="EMBL/GenBank/DDBJ databases">
        <title>Pseudomonas helleri sp. nov. and Pseudomonas weihenstephanensis sp. nov., isolated from raw cows milk.</title>
        <authorList>
            <person name="von Neubeck M."/>
            <person name="Huptas C."/>
            <person name="Wenning M."/>
            <person name="Scherer S."/>
        </authorList>
    </citation>
    <scope>NUCLEOTIDE SEQUENCE [LARGE SCALE GENOMIC DNA]</scope>
    <source>
        <strain evidence="3 5">DSM 21104</strain>
    </source>
</reference>
<dbReference type="Proteomes" id="UP000036395">
    <property type="component" value="Unassembled WGS sequence"/>
</dbReference>
<evidence type="ECO:0000313" key="4">
    <source>
        <dbReference type="EMBL" id="SED17965.1"/>
    </source>
</evidence>
<dbReference type="RefSeq" id="WP_048383588.1">
    <property type="nucleotide sequence ID" value="NZ_FNRS01000001.1"/>
</dbReference>